<comment type="caution">
    <text evidence="1">The sequence shown here is derived from an EMBL/GenBank/DDBJ whole genome shotgun (WGS) entry which is preliminary data.</text>
</comment>
<reference evidence="1 2" key="1">
    <citation type="journal article" date="2016" name="Nat. Commun.">
        <title>Extremotolerant tardigrade genome and improved radiotolerance of human cultured cells by tardigrade-unique protein.</title>
        <authorList>
            <person name="Hashimoto T."/>
            <person name="Horikawa D.D."/>
            <person name="Saito Y."/>
            <person name="Kuwahara H."/>
            <person name="Kozuka-Hata H."/>
            <person name="Shin-I T."/>
            <person name="Minakuchi Y."/>
            <person name="Ohishi K."/>
            <person name="Motoyama A."/>
            <person name="Aizu T."/>
            <person name="Enomoto A."/>
            <person name="Kondo K."/>
            <person name="Tanaka S."/>
            <person name="Hara Y."/>
            <person name="Koshikawa S."/>
            <person name="Sagara H."/>
            <person name="Miura T."/>
            <person name="Yokobori S."/>
            <person name="Miyagawa K."/>
            <person name="Suzuki Y."/>
            <person name="Kubo T."/>
            <person name="Oyama M."/>
            <person name="Kohara Y."/>
            <person name="Fujiyama A."/>
            <person name="Arakawa K."/>
            <person name="Katayama T."/>
            <person name="Toyoda A."/>
            <person name="Kunieda T."/>
        </authorList>
    </citation>
    <scope>NUCLEOTIDE SEQUENCE [LARGE SCALE GENOMIC DNA]</scope>
    <source>
        <strain evidence="1 2">YOKOZUNA-1</strain>
    </source>
</reference>
<organism evidence="1 2">
    <name type="scientific">Ramazzottius varieornatus</name>
    <name type="common">Water bear</name>
    <name type="synonym">Tardigrade</name>
    <dbReference type="NCBI Taxonomy" id="947166"/>
    <lineage>
        <taxon>Eukaryota</taxon>
        <taxon>Metazoa</taxon>
        <taxon>Ecdysozoa</taxon>
        <taxon>Tardigrada</taxon>
        <taxon>Eutardigrada</taxon>
        <taxon>Parachela</taxon>
        <taxon>Hypsibioidea</taxon>
        <taxon>Ramazzottiidae</taxon>
        <taxon>Ramazzottius</taxon>
    </lineage>
</organism>
<name>A0A1D1UWC5_RAMVA</name>
<accession>A0A1D1UWC5</accession>
<proteinExistence type="predicted"/>
<dbReference type="AlphaFoldDB" id="A0A1D1UWC5"/>
<sequence>MFYQVILMSKNNQVFTPSVSCERCSKIGELKIGSISNFDHRTARRRFLCVFAPSLDKVLRNPEALELLNAKGSDTKTMGLSLTKTVRFFIDKKVRVDTFLKHKQ</sequence>
<dbReference type="Proteomes" id="UP000186922">
    <property type="component" value="Unassembled WGS sequence"/>
</dbReference>
<keyword evidence="2" id="KW-1185">Reference proteome</keyword>
<dbReference type="EMBL" id="BDGG01000002">
    <property type="protein sequence ID" value="GAU93959.1"/>
    <property type="molecule type" value="Genomic_DNA"/>
</dbReference>
<evidence type="ECO:0000313" key="2">
    <source>
        <dbReference type="Proteomes" id="UP000186922"/>
    </source>
</evidence>
<gene>
    <name evidence="1" type="primary">RvY_05810-1</name>
    <name evidence="1" type="synonym">RvY_05810.1</name>
    <name evidence="1" type="ORF">RvY_05810</name>
</gene>
<evidence type="ECO:0000313" key="1">
    <source>
        <dbReference type="EMBL" id="GAU93959.1"/>
    </source>
</evidence>
<protein>
    <submittedName>
        <fullName evidence="1">Uncharacterized protein</fullName>
    </submittedName>
</protein>